<evidence type="ECO:0000256" key="5">
    <source>
        <dbReference type="ARBA" id="ARBA00022741"/>
    </source>
</evidence>
<comment type="pathway">
    <text evidence="10">Isoprenoid biosynthesis; isopentenyl diphosphate biosynthesis via DXP pathway; isopentenyl diphosphate from 1-deoxy-D-xylulose 5-phosphate: step 3/6.</text>
</comment>
<evidence type="ECO:0000256" key="2">
    <source>
        <dbReference type="ARBA" id="ARBA00012052"/>
    </source>
</evidence>
<evidence type="ECO:0000259" key="12">
    <source>
        <dbReference type="Pfam" id="PF08544"/>
    </source>
</evidence>
<dbReference type="Gene3D" id="3.30.70.890">
    <property type="entry name" value="GHMP kinase, C-terminal domain"/>
    <property type="match status" value="1"/>
</dbReference>
<evidence type="ECO:0000313" key="13">
    <source>
        <dbReference type="EMBL" id="MFD1195651.1"/>
    </source>
</evidence>
<dbReference type="NCBIfam" id="TIGR00154">
    <property type="entry name" value="ispE"/>
    <property type="match status" value="1"/>
</dbReference>
<dbReference type="InterPro" id="IPR036554">
    <property type="entry name" value="GHMP_kinase_C_sf"/>
</dbReference>
<dbReference type="SUPFAM" id="SSF55060">
    <property type="entry name" value="GHMP Kinase, C-terminal domain"/>
    <property type="match status" value="1"/>
</dbReference>
<evidence type="ECO:0000259" key="11">
    <source>
        <dbReference type="Pfam" id="PF00288"/>
    </source>
</evidence>
<evidence type="ECO:0000256" key="10">
    <source>
        <dbReference type="HAMAP-Rule" id="MF_00061"/>
    </source>
</evidence>
<keyword evidence="6 10" id="KW-0418">Kinase</keyword>
<dbReference type="InterPro" id="IPR006204">
    <property type="entry name" value="GHMP_kinase_N_dom"/>
</dbReference>
<evidence type="ECO:0000256" key="4">
    <source>
        <dbReference type="ARBA" id="ARBA00022679"/>
    </source>
</evidence>
<evidence type="ECO:0000256" key="7">
    <source>
        <dbReference type="ARBA" id="ARBA00022840"/>
    </source>
</evidence>
<protein>
    <recommendedName>
        <fullName evidence="3 10">4-diphosphocytidyl-2-C-methyl-D-erythritol kinase</fullName>
        <shortName evidence="10">CMK</shortName>
        <ecNumber evidence="2 10">2.7.1.148</ecNumber>
    </recommendedName>
    <alternativeName>
        <fullName evidence="9 10">4-(cytidine-5'-diphospho)-2-C-methyl-D-erythritol kinase</fullName>
    </alternativeName>
</protein>
<sequence>MATDDGVPKGRHEELAPAKINLTLHVTGQRADGYHLLDSLVVFADLGDRLTLTPADAPALHVAGPMAQAVPTGPENLVLRAAASMGVALDIRLDKHLPAAAGIGGGSADAAAVLRGIVALRPDMGLPTDQGLSLGADVPVCLRARAARMRGIGEQVDPVEDLPPLHAVLVNPGVAVSTATIFRSLARKDNPPMPAVLPVWGDAATLAGWLAGQRNDMQAAAIAAAPVVGQVIAAIAATDGCLLARMSGSGATCFGLYADAQAAGLAATSLARPGWWVRAVRLR</sequence>
<dbReference type="NCBIfam" id="NF011202">
    <property type="entry name" value="PRK14608.1"/>
    <property type="match status" value="1"/>
</dbReference>
<evidence type="ECO:0000313" key="14">
    <source>
        <dbReference type="Proteomes" id="UP001597151"/>
    </source>
</evidence>
<dbReference type="RefSeq" id="WP_380792703.1">
    <property type="nucleotide sequence ID" value="NZ_JBHTKR010000005.1"/>
</dbReference>
<dbReference type="EMBL" id="JBHTKR010000005">
    <property type="protein sequence ID" value="MFD1195651.1"/>
    <property type="molecule type" value="Genomic_DNA"/>
</dbReference>
<dbReference type="Proteomes" id="UP001597151">
    <property type="component" value="Unassembled WGS sequence"/>
</dbReference>
<dbReference type="Pfam" id="PF08544">
    <property type="entry name" value="GHMP_kinases_C"/>
    <property type="match status" value="1"/>
</dbReference>
<feature type="domain" description="GHMP kinase C-terminal" evidence="12">
    <location>
        <begin position="212"/>
        <end position="271"/>
    </location>
</feature>
<organism evidence="13 14">
    <name type="scientific">Seohaeicola saemankumensis</name>
    <dbReference type="NCBI Taxonomy" id="481181"/>
    <lineage>
        <taxon>Bacteria</taxon>
        <taxon>Pseudomonadati</taxon>
        <taxon>Pseudomonadota</taxon>
        <taxon>Alphaproteobacteria</taxon>
        <taxon>Rhodobacterales</taxon>
        <taxon>Roseobacteraceae</taxon>
        <taxon>Seohaeicola</taxon>
    </lineage>
</organism>
<feature type="active site" evidence="10">
    <location>
        <position position="19"/>
    </location>
</feature>
<accession>A0ABW3TFJ0</accession>
<evidence type="ECO:0000256" key="6">
    <source>
        <dbReference type="ARBA" id="ARBA00022777"/>
    </source>
</evidence>
<name>A0ABW3TFJ0_9RHOB</name>
<dbReference type="InterPro" id="IPR004424">
    <property type="entry name" value="IspE"/>
</dbReference>
<dbReference type="EC" id="2.7.1.148" evidence="2 10"/>
<comment type="caution">
    <text evidence="13">The sequence shown here is derived from an EMBL/GenBank/DDBJ whole genome shotgun (WGS) entry which is preliminary data.</text>
</comment>
<dbReference type="InterPro" id="IPR020568">
    <property type="entry name" value="Ribosomal_Su5_D2-typ_SF"/>
</dbReference>
<keyword evidence="4 10" id="KW-0808">Transferase</keyword>
<dbReference type="PANTHER" id="PTHR43527:SF2">
    <property type="entry name" value="4-DIPHOSPHOCYTIDYL-2-C-METHYL-D-ERYTHRITOL KINASE, CHLOROPLASTIC"/>
    <property type="match status" value="1"/>
</dbReference>
<evidence type="ECO:0000256" key="8">
    <source>
        <dbReference type="ARBA" id="ARBA00023229"/>
    </source>
</evidence>
<dbReference type="HAMAP" id="MF_00061">
    <property type="entry name" value="IspE"/>
    <property type="match status" value="1"/>
</dbReference>
<reference evidence="14" key="1">
    <citation type="journal article" date="2019" name="Int. J. Syst. Evol. Microbiol.">
        <title>The Global Catalogue of Microorganisms (GCM) 10K type strain sequencing project: providing services to taxonomists for standard genome sequencing and annotation.</title>
        <authorList>
            <consortium name="The Broad Institute Genomics Platform"/>
            <consortium name="The Broad Institute Genome Sequencing Center for Infectious Disease"/>
            <person name="Wu L."/>
            <person name="Ma J."/>
        </authorList>
    </citation>
    <scope>NUCLEOTIDE SEQUENCE [LARGE SCALE GENOMIC DNA]</scope>
    <source>
        <strain evidence="14">CCUG 55328</strain>
    </source>
</reference>
<dbReference type="SUPFAM" id="SSF54211">
    <property type="entry name" value="Ribosomal protein S5 domain 2-like"/>
    <property type="match status" value="1"/>
</dbReference>
<comment type="function">
    <text evidence="10">Catalyzes the phosphorylation of the position 2 hydroxy group of 4-diphosphocytidyl-2C-methyl-D-erythritol.</text>
</comment>
<keyword evidence="14" id="KW-1185">Reference proteome</keyword>
<keyword evidence="7 10" id="KW-0067">ATP-binding</keyword>
<proteinExistence type="inferred from homology"/>
<feature type="active site" evidence="10">
    <location>
        <position position="137"/>
    </location>
</feature>
<dbReference type="GO" id="GO:0050515">
    <property type="term" value="F:4-(cytidine 5'-diphospho)-2-C-methyl-D-erythritol kinase activity"/>
    <property type="evidence" value="ECO:0007669"/>
    <property type="project" value="UniProtKB-EC"/>
</dbReference>
<dbReference type="Gene3D" id="3.30.230.10">
    <property type="match status" value="1"/>
</dbReference>
<dbReference type="Pfam" id="PF00288">
    <property type="entry name" value="GHMP_kinases_N"/>
    <property type="match status" value="1"/>
</dbReference>
<dbReference type="PIRSF" id="PIRSF010376">
    <property type="entry name" value="IspE"/>
    <property type="match status" value="1"/>
</dbReference>
<gene>
    <name evidence="10" type="primary">ispE</name>
    <name evidence="13" type="ORF">ACFQ3C_13335</name>
</gene>
<keyword evidence="8 10" id="KW-0414">Isoprene biosynthesis</keyword>
<keyword evidence="5 10" id="KW-0547">Nucleotide-binding</keyword>
<feature type="domain" description="GHMP kinase N-terminal" evidence="11">
    <location>
        <begin position="76"/>
        <end position="135"/>
    </location>
</feature>
<dbReference type="PANTHER" id="PTHR43527">
    <property type="entry name" value="4-DIPHOSPHOCYTIDYL-2-C-METHYL-D-ERYTHRITOL KINASE, CHLOROPLASTIC"/>
    <property type="match status" value="1"/>
</dbReference>
<evidence type="ECO:0000256" key="9">
    <source>
        <dbReference type="ARBA" id="ARBA00032554"/>
    </source>
</evidence>
<dbReference type="InterPro" id="IPR014721">
    <property type="entry name" value="Ribsml_uS5_D2-typ_fold_subgr"/>
</dbReference>
<comment type="similarity">
    <text evidence="1 10">Belongs to the GHMP kinase family. IspE subfamily.</text>
</comment>
<comment type="catalytic activity">
    <reaction evidence="10">
        <text>4-CDP-2-C-methyl-D-erythritol + ATP = 4-CDP-2-C-methyl-D-erythritol 2-phosphate + ADP + H(+)</text>
        <dbReference type="Rhea" id="RHEA:18437"/>
        <dbReference type="ChEBI" id="CHEBI:15378"/>
        <dbReference type="ChEBI" id="CHEBI:30616"/>
        <dbReference type="ChEBI" id="CHEBI:57823"/>
        <dbReference type="ChEBI" id="CHEBI:57919"/>
        <dbReference type="ChEBI" id="CHEBI:456216"/>
        <dbReference type="EC" id="2.7.1.148"/>
    </reaction>
</comment>
<feature type="binding site" evidence="10">
    <location>
        <begin position="98"/>
        <end position="108"/>
    </location>
    <ligand>
        <name>ATP</name>
        <dbReference type="ChEBI" id="CHEBI:30616"/>
    </ligand>
</feature>
<evidence type="ECO:0000256" key="1">
    <source>
        <dbReference type="ARBA" id="ARBA00009684"/>
    </source>
</evidence>
<evidence type="ECO:0000256" key="3">
    <source>
        <dbReference type="ARBA" id="ARBA00017473"/>
    </source>
</evidence>
<dbReference type="InterPro" id="IPR013750">
    <property type="entry name" value="GHMP_kinase_C_dom"/>
</dbReference>